<feature type="region of interest" description="Disordered" evidence="1">
    <location>
        <begin position="266"/>
        <end position="302"/>
    </location>
</feature>
<feature type="compositionally biased region" description="Acidic residues" evidence="1">
    <location>
        <begin position="34"/>
        <end position="48"/>
    </location>
</feature>
<dbReference type="GeneID" id="111595272"/>
<reference evidence="3" key="1">
    <citation type="submission" date="2025-08" db="UniProtKB">
        <authorList>
            <consortium name="RefSeq"/>
        </authorList>
    </citation>
    <scope>IDENTIFICATION</scope>
    <source>
        <strain evidence="3">15085-1641.00</strain>
        <tissue evidence="3">Whole body</tissue>
    </source>
</reference>
<dbReference type="Gene3D" id="3.30.70.330">
    <property type="match status" value="1"/>
</dbReference>
<organism evidence="2 3">
    <name type="scientific">Drosophila hydei</name>
    <name type="common">Fruit fly</name>
    <dbReference type="NCBI Taxonomy" id="7224"/>
    <lineage>
        <taxon>Eukaryota</taxon>
        <taxon>Metazoa</taxon>
        <taxon>Ecdysozoa</taxon>
        <taxon>Arthropoda</taxon>
        <taxon>Hexapoda</taxon>
        <taxon>Insecta</taxon>
        <taxon>Pterygota</taxon>
        <taxon>Neoptera</taxon>
        <taxon>Endopterygota</taxon>
        <taxon>Diptera</taxon>
        <taxon>Brachycera</taxon>
        <taxon>Muscomorpha</taxon>
        <taxon>Ephydroidea</taxon>
        <taxon>Drosophilidae</taxon>
        <taxon>Drosophila</taxon>
    </lineage>
</organism>
<dbReference type="OMA" id="RFNTQKK"/>
<dbReference type="RefSeq" id="XP_023164687.2">
    <property type="nucleotide sequence ID" value="XM_023308919.2"/>
</dbReference>
<dbReference type="SUPFAM" id="SSF54928">
    <property type="entry name" value="RNA-binding domain, RBD"/>
    <property type="match status" value="1"/>
</dbReference>
<dbReference type="CDD" id="cd00590">
    <property type="entry name" value="RRM_SF"/>
    <property type="match status" value="1"/>
</dbReference>
<dbReference type="OrthoDB" id="6361271at2759"/>
<feature type="region of interest" description="Disordered" evidence="1">
    <location>
        <begin position="1"/>
        <end position="54"/>
    </location>
</feature>
<dbReference type="InterPro" id="IPR012677">
    <property type="entry name" value="Nucleotide-bd_a/b_plait_sf"/>
</dbReference>
<dbReference type="KEGG" id="dhe:111595272"/>
<dbReference type="AlphaFoldDB" id="A0A6J1LCR5"/>
<protein>
    <submittedName>
        <fullName evidence="3">Uncharacterized protein LOC111595272</fullName>
    </submittedName>
</protein>
<feature type="compositionally biased region" description="Basic residues" evidence="1">
    <location>
        <begin position="269"/>
        <end position="281"/>
    </location>
</feature>
<evidence type="ECO:0000256" key="1">
    <source>
        <dbReference type="SAM" id="MobiDB-lite"/>
    </source>
</evidence>
<feature type="compositionally biased region" description="Basic residues" evidence="1">
    <location>
        <begin position="291"/>
        <end position="302"/>
    </location>
</feature>
<proteinExistence type="predicted"/>
<evidence type="ECO:0000313" key="2">
    <source>
        <dbReference type="Proteomes" id="UP000504633"/>
    </source>
</evidence>
<keyword evidence="2" id="KW-1185">Reference proteome</keyword>
<dbReference type="GO" id="GO:0003676">
    <property type="term" value="F:nucleic acid binding"/>
    <property type="evidence" value="ECO:0007669"/>
    <property type="project" value="InterPro"/>
</dbReference>
<dbReference type="Proteomes" id="UP000504633">
    <property type="component" value="Unplaced"/>
</dbReference>
<gene>
    <name evidence="3" type="primary">LOC111595272</name>
</gene>
<sequence length="302" mass="34458">MKEKLEETMSEEEESIADESENESELDLAGSATESDEDVDSDVDEDESTTLKKKTRAEIIEEQIHNKYEQLKGTRLYVSFPQKLPLDDQEFDAKVKSLHQLITKAVKPRQKYARFCLVEFKSKEDRDTALEEIKASIQNDVAYKGIFISLPKTDSEEFVNELVARKQQSLEKKKSKNLLKRASKQVQRKEIFTSSVVITNLPKTTSVAQVRKLFETAVDIQIRPGKGKYRDSSAATVTLPTTMDARNALKQELSIGGTKLNLRFNTQQQKRRTRKNLKRKATNGDFPTIAKQKKPNRAVKTN</sequence>
<accession>A0A6J1LCR5</accession>
<name>A0A6J1LCR5_DROHY</name>
<feature type="compositionally biased region" description="Acidic residues" evidence="1">
    <location>
        <begin position="8"/>
        <end position="26"/>
    </location>
</feature>
<dbReference type="InterPro" id="IPR035979">
    <property type="entry name" value="RBD_domain_sf"/>
</dbReference>
<evidence type="ECO:0000313" key="3">
    <source>
        <dbReference type="RefSeq" id="XP_023164687.2"/>
    </source>
</evidence>